<dbReference type="RefSeq" id="WP_042206808.1">
    <property type="nucleotide sequence ID" value="NZ_CP009288.1"/>
</dbReference>
<evidence type="ECO:0000256" key="1">
    <source>
        <dbReference type="SAM" id="Phobius"/>
    </source>
</evidence>
<dbReference type="AlphaFoldDB" id="A0A089IVK3"/>
<keyword evidence="3" id="KW-1185">Reference proteome</keyword>
<protein>
    <recommendedName>
        <fullName evidence="4">TRAP C4-dicarboxylate transport system permease DctM subunit domain-containing protein</fullName>
    </recommendedName>
</protein>
<evidence type="ECO:0008006" key="4">
    <source>
        <dbReference type="Google" id="ProtNLM"/>
    </source>
</evidence>
<gene>
    <name evidence="2" type="ORF">PDUR_14540</name>
</gene>
<feature type="transmembrane region" description="Helical" evidence="1">
    <location>
        <begin position="12"/>
        <end position="31"/>
    </location>
</feature>
<evidence type="ECO:0000313" key="3">
    <source>
        <dbReference type="Proteomes" id="UP000029409"/>
    </source>
</evidence>
<evidence type="ECO:0000313" key="2">
    <source>
        <dbReference type="EMBL" id="AIQ12994.1"/>
    </source>
</evidence>
<dbReference type="Proteomes" id="UP000029409">
    <property type="component" value="Chromosome"/>
</dbReference>
<feature type="transmembrane region" description="Helical" evidence="1">
    <location>
        <begin position="37"/>
        <end position="61"/>
    </location>
</feature>
<keyword evidence="1" id="KW-1133">Transmembrane helix</keyword>
<organism evidence="2 3">
    <name type="scientific">Paenibacillus durus</name>
    <name type="common">Paenibacillus azotofixans</name>
    <dbReference type="NCBI Taxonomy" id="44251"/>
    <lineage>
        <taxon>Bacteria</taxon>
        <taxon>Bacillati</taxon>
        <taxon>Bacillota</taxon>
        <taxon>Bacilli</taxon>
        <taxon>Bacillales</taxon>
        <taxon>Paenibacillaceae</taxon>
        <taxon>Paenibacillus</taxon>
    </lineage>
</organism>
<accession>A0A089IVK3</accession>
<reference evidence="2 3" key="1">
    <citation type="submission" date="2014-08" db="EMBL/GenBank/DDBJ databases">
        <title>Comparative genomics of the Paenibacillus odorifer group.</title>
        <authorList>
            <person name="den Bakker H.C."/>
            <person name="Tsai Y.-C."/>
            <person name="Martin N."/>
            <person name="Korlach J."/>
            <person name="Wiedmann M."/>
        </authorList>
    </citation>
    <scope>NUCLEOTIDE SEQUENCE [LARGE SCALE GENOMIC DNA]</scope>
    <source>
        <strain evidence="2 3">DSM 1735</strain>
    </source>
</reference>
<proteinExistence type="predicted"/>
<name>A0A089IVK3_PAEDU</name>
<dbReference type="KEGG" id="pdu:PDUR_14540"/>
<keyword evidence="1" id="KW-0472">Membrane</keyword>
<sequence>MDISDGSLNRGALITAVGTGLAGIFGVAPAMPMAISAGFITVTGIALRLPFMLASAAVAVLGSSPF</sequence>
<keyword evidence="1" id="KW-0812">Transmembrane</keyword>
<dbReference type="EMBL" id="CP009288">
    <property type="protein sequence ID" value="AIQ12994.1"/>
    <property type="molecule type" value="Genomic_DNA"/>
</dbReference>